<feature type="domain" description="DUF2231" evidence="2">
    <location>
        <begin position="22"/>
        <end position="129"/>
    </location>
</feature>
<protein>
    <recommendedName>
        <fullName evidence="2">DUF2231 domain-containing protein</fullName>
    </recommendedName>
</protein>
<feature type="transmembrane region" description="Helical" evidence="1">
    <location>
        <begin position="51"/>
        <end position="74"/>
    </location>
</feature>
<organism evidence="3 4">
    <name type="scientific">Raoultella planticola</name>
    <name type="common">Klebsiella planticola</name>
    <dbReference type="NCBI Taxonomy" id="575"/>
    <lineage>
        <taxon>Bacteria</taxon>
        <taxon>Pseudomonadati</taxon>
        <taxon>Pseudomonadota</taxon>
        <taxon>Gammaproteobacteria</taxon>
        <taxon>Enterobacterales</taxon>
        <taxon>Enterobacteriaceae</taxon>
        <taxon>Klebsiella/Raoultella group</taxon>
        <taxon>Raoultella</taxon>
    </lineage>
</organism>
<dbReference type="Proteomes" id="UP000288843">
    <property type="component" value="Unassembled WGS sequence"/>
</dbReference>
<dbReference type="AlphaFoldDB" id="A0A443VP85"/>
<evidence type="ECO:0000259" key="2">
    <source>
        <dbReference type="Pfam" id="PF09990"/>
    </source>
</evidence>
<sequence length="147" mass="16371">MKTNAMQRRCSVAVVIYELLNPIPYGFFIAAFIFDIIYISSTNVMWEKSAAWLIALGLIFAIIPRLINLFQVWVGQPSPALSAVKINFWLNVVAIISAILNAFVHSRDAYAVAPQNVVYSVITVACLLVASLVLSCSREEKRGERHV</sequence>
<gene>
    <name evidence="3" type="ORF">DN603_09405</name>
</gene>
<dbReference type="InterPro" id="IPR016923">
    <property type="entry name" value="UCP029509"/>
</dbReference>
<evidence type="ECO:0000313" key="3">
    <source>
        <dbReference type="EMBL" id="RWT23310.1"/>
    </source>
</evidence>
<dbReference type="InterPro" id="IPR019251">
    <property type="entry name" value="DUF2231_TM"/>
</dbReference>
<comment type="caution">
    <text evidence="3">The sequence shown here is derived from an EMBL/GenBank/DDBJ whole genome shotgun (WGS) entry which is preliminary data.</text>
</comment>
<accession>A0A443VP85</accession>
<keyword evidence="1" id="KW-1133">Transmembrane helix</keyword>
<keyword evidence="1" id="KW-0472">Membrane</keyword>
<reference evidence="3 4" key="1">
    <citation type="submission" date="2018-06" db="EMBL/GenBank/DDBJ databases">
        <title>Carbapenemase-producing Enterobacteriaceae present in wastewater treatment plant effluent and nearby surface waters in the US.</title>
        <authorList>
            <person name="Mathys D.A."/>
            <person name="Mollenkopf D.F."/>
            <person name="Feicht S.M."/>
            <person name="Adams R.J."/>
            <person name="Albers A.L."/>
            <person name="Stuever D.M."/>
            <person name="Daniels J.B."/>
            <person name="Wittum T.E."/>
        </authorList>
    </citation>
    <scope>NUCLEOTIDE SEQUENCE [LARGE SCALE GENOMIC DNA]</scope>
    <source>
        <strain evidence="3 4">GEO_47_Down_B</strain>
    </source>
</reference>
<proteinExistence type="predicted"/>
<feature type="transmembrane region" description="Helical" evidence="1">
    <location>
        <begin position="117"/>
        <end position="136"/>
    </location>
</feature>
<dbReference type="Pfam" id="PF09990">
    <property type="entry name" value="DUF2231"/>
    <property type="match status" value="1"/>
</dbReference>
<feature type="transmembrane region" description="Helical" evidence="1">
    <location>
        <begin position="12"/>
        <end position="39"/>
    </location>
</feature>
<keyword evidence="1" id="KW-0812">Transmembrane</keyword>
<evidence type="ECO:0000256" key="1">
    <source>
        <dbReference type="SAM" id="Phobius"/>
    </source>
</evidence>
<name>A0A443VP85_RAOPL</name>
<feature type="transmembrane region" description="Helical" evidence="1">
    <location>
        <begin position="86"/>
        <end position="105"/>
    </location>
</feature>
<dbReference type="RefSeq" id="WP_128319621.1">
    <property type="nucleotide sequence ID" value="NZ_QKOX01000008.1"/>
</dbReference>
<dbReference type="EMBL" id="QKOX01000008">
    <property type="protein sequence ID" value="RWT23310.1"/>
    <property type="molecule type" value="Genomic_DNA"/>
</dbReference>
<dbReference type="PIRSF" id="PIRSF029509">
    <property type="entry name" value="UCP029509"/>
    <property type="match status" value="1"/>
</dbReference>
<evidence type="ECO:0000313" key="4">
    <source>
        <dbReference type="Proteomes" id="UP000288843"/>
    </source>
</evidence>